<name>A0A336LHH7_CULSO</name>
<dbReference type="InterPro" id="IPR016656">
    <property type="entry name" value="TFIIE-bsu"/>
</dbReference>
<dbReference type="EMBL" id="UFQT01004045">
    <property type="protein sequence ID" value="SSX35452.1"/>
    <property type="molecule type" value="Genomic_DNA"/>
</dbReference>
<keyword evidence="2 7" id="KW-0805">Transcription regulation</keyword>
<evidence type="ECO:0000256" key="6">
    <source>
        <dbReference type="ARBA" id="ARBA00025581"/>
    </source>
</evidence>
<dbReference type="PROSITE" id="PS51351">
    <property type="entry name" value="TFIIE_BETA_C"/>
    <property type="match status" value="1"/>
</dbReference>
<feature type="compositionally biased region" description="Basic residues" evidence="8">
    <location>
        <begin position="251"/>
        <end position="266"/>
    </location>
</feature>
<reference evidence="10" key="1">
    <citation type="submission" date="2018-04" db="EMBL/GenBank/DDBJ databases">
        <authorList>
            <person name="Go L.Y."/>
            <person name="Mitchell J.A."/>
        </authorList>
    </citation>
    <scope>NUCLEOTIDE SEQUENCE</scope>
    <source>
        <tissue evidence="10">Whole organism</tissue>
    </source>
</reference>
<feature type="compositionally biased region" description="Polar residues" evidence="8">
    <location>
        <begin position="286"/>
        <end position="300"/>
    </location>
</feature>
<dbReference type="OMA" id="AFKRRAM"/>
<accession>A0A336LHH7</accession>
<proteinExistence type="inferred from homology"/>
<evidence type="ECO:0000256" key="4">
    <source>
        <dbReference type="ARBA" id="ARBA00023163"/>
    </source>
</evidence>
<protein>
    <recommendedName>
        <fullName evidence="7">Transcription initiation factor IIE subunit beta</fullName>
    </recommendedName>
</protein>
<feature type="region of interest" description="Disordered" evidence="8">
    <location>
        <begin position="238"/>
        <end position="300"/>
    </location>
</feature>
<comment type="function">
    <text evidence="6 7">Recruits TFIIH to the initiation complex and stimulates the RNA polymerase II C-terminal domain kinase and DNA-dependent ATPase activities of TFIIH. Both TFIIH and TFIIE are required for promoter clearance by RNA polymerase.</text>
</comment>
<dbReference type="GO" id="GO:0001097">
    <property type="term" value="F:TFIIH-class transcription factor complex binding"/>
    <property type="evidence" value="ECO:0007669"/>
    <property type="project" value="TreeGrafter"/>
</dbReference>
<dbReference type="FunFam" id="1.10.10.10:FF:000177">
    <property type="entry name" value="Transcription initiation factor IIE subunit beta"/>
    <property type="match status" value="1"/>
</dbReference>
<feature type="region of interest" description="Disordered" evidence="8">
    <location>
        <begin position="22"/>
        <end position="61"/>
    </location>
</feature>
<dbReference type="InterPro" id="IPR003166">
    <property type="entry name" value="TFIIE_bsu_DNA-bd"/>
</dbReference>
<keyword evidence="4 7" id="KW-0804">Transcription</keyword>
<evidence type="ECO:0000256" key="2">
    <source>
        <dbReference type="ARBA" id="ARBA00023015"/>
    </source>
</evidence>
<dbReference type="GO" id="GO:0003677">
    <property type="term" value="F:DNA binding"/>
    <property type="evidence" value="ECO:0007669"/>
    <property type="project" value="UniProtKB-UniRule"/>
</dbReference>
<dbReference type="CDD" id="cd07977">
    <property type="entry name" value="TFIIE_beta_winged_helix"/>
    <property type="match status" value="1"/>
</dbReference>
<reference evidence="11" key="2">
    <citation type="submission" date="2018-07" db="EMBL/GenBank/DDBJ databases">
        <authorList>
            <person name="Quirk P.G."/>
            <person name="Krulwich T.A."/>
        </authorList>
    </citation>
    <scope>NUCLEOTIDE SEQUENCE</scope>
</reference>
<evidence type="ECO:0000259" key="9">
    <source>
        <dbReference type="PROSITE" id="PS51351"/>
    </source>
</evidence>
<evidence type="ECO:0000256" key="7">
    <source>
        <dbReference type="PIRNR" id="PIRNR016398"/>
    </source>
</evidence>
<feature type="compositionally biased region" description="Basic and acidic residues" evidence="8">
    <location>
        <begin position="267"/>
        <end position="276"/>
    </location>
</feature>
<evidence type="ECO:0000256" key="5">
    <source>
        <dbReference type="ARBA" id="ARBA00023242"/>
    </source>
</evidence>
<dbReference type="InterPro" id="IPR036390">
    <property type="entry name" value="WH_DNA-bd_sf"/>
</dbReference>
<dbReference type="PANTHER" id="PTHR12716:SF8">
    <property type="entry name" value="TRANSCRIPTION INITIATION FACTOR IIE SUBUNIT BETA"/>
    <property type="match status" value="1"/>
</dbReference>
<evidence type="ECO:0000256" key="3">
    <source>
        <dbReference type="ARBA" id="ARBA00023125"/>
    </source>
</evidence>
<evidence type="ECO:0000313" key="10">
    <source>
        <dbReference type="EMBL" id="SSX16125.1"/>
    </source>
</evidence>
<dbReference type="EMBL" id="UFQS01004045">
    <property type="protein sequence ID" value="SSX16125.1"/>
    <property type="molecule type" value="Genomic_DNA"/>
</dbReference>
<dbReference type="VEuPathDB" id="VectorBase:CSON010030"/>
<evidence type="ECO:0000256" key="1">
    <source>
        <dbReference type="ARBA" id="ARBA00004123"/>
    </source>
</evidence>
<evidence type="ECO:0000313" key="11">
    <source>
        <dbReference type="EMBL" id="SSX35452.1"/>
    </source>
</evidence>
<dbReference type="GO" id="GO:0006367">
    <property type="term" value="P:transcription initiation at RNA polymerase II promoter"/>
    <property type="evidence" value="ECO:0007669"/>
    <property type="project" value="UniProtKB-UniRule"/>
</dbReference>
<gene>
    <name evidence="10" type="primary">CSON010030</name>
</gene>
<dbReference type="InterPro" id="IPR036388">
    <property type="entry name" value="WH-like_DNA-bd_sf"/>
</dbReference>
<dbReference type="PIRSF" id="PIRSF016398">
    <property type="entry name" value="TFIIE-beta"/>
    <property type="match status" value="1"/>
</dbReference>
<dbReference type="Pfam" id="PF02186">
    <property type="entry name" value="TFIIE_beta"/>
    <property type="match status" value="1"/>
</dbReference>
<sequence length="300" mass="34063">MDPALLRERELFKKRAHALPTVEKKVKESSASSNSSKDVSKPKSRPSSSSGPRLDASNYKTMSGSSQYRFGVLAKIVKHMRTRHQEGDDHPLELEEILDETNQLDIGNSVRNWLQNEALRNNPKIEVTPEGAFVFKAVYKLRDGKSLIKLLRHQDLKGLGGVLLDDVQESLPHCEKVLKARANELITLTRPIDKKKVLFYNDRTCNFAVDDEFQKLWRSVTVDAMDDNKIEEYLEKQGIRSMQDQGPKKPLIPKRKKQPIKKKTFKKPRDNEHLADVLETYEENTLGGSANPTAGSNTKS</sequence>
<comment type="similarity">
    <text evidence="7">Belongs to the TFIIE beta subunit family.</text>
</comment>
<dbReference type="GO" id="GO:0005673">
    <property type="term" value="C:transcription factor TFIIE complex"/>
    <property type="evidence" value="ECO:0007669"/>
    <property type="project" value="UniProtKB-UniRule"/>
</dbReference>
<dbReference type="AlphaFoldDB" id="A0A336LHH7"/>
<dbReference type="PANTHER" id="PTHR12716">
    <property type="entry name" value="TRANSCRIPTION INITIATION FACTOR IIE, BETA SUBUNIT"/>
    <property type="match status" value="1"/>
</dbReference>
<keyword evidence="5 7" id="KW-0539">Nucleus</keyword>
<organism evidence="10">
    <name type="scientific">Culicoides sonorensis</name>
    <name type="common">Biting midge</name>
    <dbReference type="NCBI Taxonomy" id="179676"/>
    <lineage>
        <taxon>Eukaryota</taxon>
        <taxon>Metazoa</taxon>
        <taxon>Ecdysozoa</taxon>
        <taxon>Arthropoda</taxon>
        <taxon>Hexapoda</taxon>
        <taxon>Insecta</taxon>
        <taxon>Pterygota</taxon>
        <taxon>Neoptera</taxon>
        <taxon>Endopterygota</taxon>
        <taxon>Diptera</taxon>
        <taxon>Nematocera</taxon>
        <taxon>Chironomoidea</taxon>
        <taxon>Ceratopogonidae</taxon>
        <taxon>Ceratopogoninae</taxon>
        <taxon>Culicoides</taxon>
        <taxon>Monoculicoides</taxon>
    </lineage>
</organism>
<dbReference type="SUPFAM" id="SSF46785">
    <property type="entry name" value="Winged helix' DNA-binding domain"/>
    <property type="match status" value="1"/>
</dbReference>
<comment type="subunit">
    <text evidence="7">Tetramer of two alpha and two beta chains.</text>
</comment>
<evidence type="ECO:0000256" key="8">
    <source>
        <dbReference type="SAM" id="MobiDB-lite"/>
    </source>
</evidence>
<keyword evidence="3 7" id="KW-0238">DNA-binding</keyword>
<dbReference type="Gene3D" id="1.10.10.10">
    <property type="entry name" value="Winged helix-like DNA-binding domain superfamily/Winged helix DNA-binding domain"/>
    <property type="match status" value="1"/>
</dbReference>
<comment type="subcellular location">
    <subcellularLocation>
        <location evidence="1 7">Nucleus</location>
    </subcellularLocation>
</comment>
<feature type="domain" description="TFIIE beta" evidence="9">
    <location>
        <begin position="61"/>
        <end position="142"/>
    </location>
</feature>